<feature type="region of interest" description="Disordered" evidence="1">
    <location>
        <begin position="67"/>
        <end position="96"/>
    </location>
</feature>
<feature type="transmembrane region" description="Helical" evidence="2">
    <location>
        <begin position="16"/>
        <end position="34"/>
    </location>
</feature>
<dbReference type="Pfam" id="PF00429">
    <property type="entry name" value="TLV_coat"/>
    <property type="match status" value="1"/>
</dbReference>
<dbReference type="EMBL" id="HAEC01005438">
    <property type="protein sequence ID" value="SBQ73515.1"/>
    <property type="molecule type" value="Transcribed_RNA"/>
</dbReference>
<keyword evidence="2" id="KW-0812">Transmembrane</keyword>
<name>A0A1A8GNV3_9TELE</name>
<reference evidence="3" key="2">
    <citation type="submission" date="2016-06" db="EMBL/GenBank/DDBJ databases">
        <title>The genome of a short-lived fish provides insights into sex chromosome evolution and the genetic control of aging.</title>
        <authorList>
            <person name="Reichwald K."/>
            <person name="Felder M."/>
            <person name="Petzold A."/>
            <person name="Koch P."/>
            <person name="Groth M."/>
            <person name="Platzer M."/>
        </authorList>
    </citation>
    <scope>NUCLEOTIDE SEQUENCE</scope>
    <source>
        <tissue evidence="3">Brain</tissue>
    </source>
</reference>
<gene>
    <name evidence="3" type="primary">CR936442.1</name>
</gene>
<keyword evidence="2" id="KW-1133">Transmembrane helix</keyword>
<sequence>MSWPFAGPLGCKDRSLLFVSMIILALIPLSIIYVCDGFPVVPRNRSLQANTSYQWPIAYSDHSPLANTSHSGSNPQIGRRSPQHPDRSAGRKKRSVQPRDIITLNIAPNTPFTVTVPWTSIPLSPEFPVARTNRLYYHDSTHFASKKWYLTLGERYSDWSWKNLVAETDANWSAYTIGPAAFWRSKIRMFKAGGSTSGPLTFAIAPLTNLGCTRFLLAPLTDTNYRWKLQICVSSPEKKETPALVLTDSTGNDTPLKNIKIDSKGPTADDLINIVTGIFGNTNNWLLLAEQAAKASNQDCVVCMTARPTLRVVPPPIPPSGVSHLMDDSSRTDDCSNLETIFPPKATGDDGGTPFFSNIVAPNNFSCIQLTGVGGDFLGNVTSTWCIGTTVFPSFRPKKRVNLWWWCGTHKLYDGFPDNSSGTCALITLILPVSVTPVLPSKYPYRDVDNGLRRKRSLPTFHNPTYIDAIGVPRGVPDEYKLADQVAAGFESIFLWITPNKNVDRINYIHFNVQLLGNYTRVALEAVHQQLSKTSLMAFQNRIAVDMLLAEKGGVCAIFGQSCCVFIPNNTAADGSLTKAIDGLRTLTDTMKSHSGVDTTLWESWMDVFGKYKQLVASVLVSVSVFTAILVTCGCCCIPCLRQLIQRLITVAISPPPTDPVLTMPILLVPDDYATSSDSGTEDDDDIV</sequence>
<keyword evidence="3" id="KW-0946">Virion</keyword>
<evidence type="ECO:0000313" key="3">
    <source>
        <dbReference type="EMBL" id="SBQ73515.1"/>
    </source>
</evidence>
<dbReference type="InterPro" id="IPR018154">
    <property type="entry name" value="TLV/ENV_coat_polyprotein"/>
</dbReference>
<dbReference type="AlphaFoldDB" id="A0A1A8GNV3"/>
<organism evidence="3">
    <name type="scientific">Nothobranchius korthausae</name>
    <dbReference type="NCBI Taxonomy" id="1143690"/>
    <lineage>
        <taxon>Eukaryota</taxon>
        <taxon>Metazoa</taxon>
        <taxon>Chordata</taxon>
        <taxon>Craniata</taxon>
        <taxon>Vertebrata</taxon>
        <taxon>Euteleostomi</taxon>
        <taxon>Actinopterygii</taxon>
        <taxon>Neopterygii</taxon>
        <taxon>Teleostei</taxon>
        <taxon>Neoteleostei</taxon>
        <taxon>Acanthomorphata</taxon>
        <taxon>Ovalentaria</taxon>
        <taxon>Atherinomorphae</taxon>
        <taxon>Cyprinodontiformes</taxon>
        <taxon>Nothobranchiidae</taxon>
        <taxon>Nothobranchius</taxon>
    </lineage>
</organism>
<protein>
    <submittedName>
        <fullName evidence="3">Novel protein similar to envelope protein (Env), Uncharacterized protein</fullName>
    </submittedName>
</protein>
<keyword evidence="3" id="KW-0261">Viral envelope protein</keyword>
<dbReference type="PANTHER" id="PTHR10424:SF80">
    <property type="entry name" value="ENVELOPE GLYCOPROTEIN"/>
    <property type="match status" value="1"/>
</dbReference>
<keyword evidence="2" id="KW-0472">Membrane</keyword>
<dbReference type="PANTHER" id="PTHR10424">
    <property type="entry name" value="VIRAL ENVELOPE PROTEIN"/>
    <property type="match status" value="1"/>
</dbReference>
<proteinExistence type="predicted"/>
<evidence type="ECO:0000256" key="1">
    <source>
        <dbReference type="SAM" id="MobiDB-lite"/>
    </source>
</evidence>
<feature type="transmembrane region" description="Helical" evidence="2">
    <location>
        <begin position="615"/>
        <end position="641"/>
    </location>
</feature>
<evidence type="ECO:0000256" key="2">
    <source>
        <dbReference type="SAM" id="Phobius"/>
    </source>
</evidence>
<accession>A0A1A8GNV3</accession>
<dbReference type="Gene3D" id="1.10.287.210">
    <property type="match status" value="1"/>
</dbReference>
<feature type="compositionally biased region" description="Polar residues" evidence="1">
    <location>
        <begin position="67"/>
        <end position="76"/>
    </location>
</feature>
<reference evidence="3" key="1">
    <citation type="submission" date="2016-05" db="EMBL/GenBank/DDBJ databases">
        <authorList>
            <person name="Lavstsen T."/>
            <person name="Jespersen J.S."/>
        </authorList>
    </citation>
    <scope>NUCLEOTIDE SEQUENCE</scope>
    <source>
        <tissue evidence="3">Brain</tissue>
    </source>
</reference>
<dbReference type="SUPFAM" id="SSF58069">
    <property type="entry name" value="Virus ectodomain"/>
    <property type="match status" value="1"/>
</dbReference>